<dbReference type="InterPro" id="IPR004971">
    <property type="entry name" value="mRNA_G-N7_MeTrfase_dom"/>
</dbReference>
<reference evidence="14 15" key="1">
    <citation type="submission" date="2024-03" db="EMBL/GenBank/DDBJ databases">
        <title>Adaptation during the transition from Ophiocordyceps entomopathogen to insect associate is accompanied by gene loss and intensified selection.</title>
        <authorList>
            <person name="Ward C.M."/>
            <person name="Onetto C.A."/>
            <person name="Borneman A.R."/>
        </authorList>
    </citation>
    <scope>NUCLEOTIDE SEQUENCE [LARGE SCALE GENOMIC DNA]</scope>
    <source>
        <strain evidence="14">AWRI1</strain>
        <tissue evidence="14">Single Adult Female</tissue>
    </source>
</reference>
<gene>
    <name evidence="14" type="ORF">V9T40_011735</name>
</gene>
<dbReference type="InterPro" id="IPR029063">
    <property type="entry name" value="SAM-dependent_MTases_sf"/>
</dbReference>
<comment type="caution">
    <text evidence="14">The sequence shown here is derived from an EMBL/GenBank/DDBJ whole genome shotgun (WGS) entry which is preliminary data.</text>
</comment>
<feature type="region of interest" description="Disordered" evidence="12">
    <location>
        <begin position="1"/>
        <end position="29"/>
    </location>
</feature>
<evidence type="ECO:0000256" key="11">
    <source>
        <dbReference type="PIRSR" id="PIRSR028762-1"/>
    </source>
</evidence>
<feature type="binding site" evidence="11">
    <location>
        <position position="70"/>
    </location>
    <ligand>
        <name>S-adenosyl-L-methionine</name>
        <dbReference type="ChEBI" id="CHEBI:59789"/>
    </ligand>
</feature>
<keyword evidence="3 10" id="KW-0507">mRNA processing</keyword>
<dbReference type="EC" id="2.1.1.56" evidence="10"/>
<evidence type="ECO:0000256" key="10">
    <source>
        <dbReference type="PIRNR" id="PIRNR028762"/>
    </source>
</evidence>
<dbReference type="Pfam" id="PF03291">
    <property type="entry name" value="mRNA_G-N7_MeTrfase"/>
    <property type="match status" value="1"/>
</dbReference>
<name>A0AAN9XYU8_9HEMI</name>
<feature type="binding site" evidence="11">
    <location>
        <position position="156"/>
    </location>
    <ligand>
        <name>S-adenosyl-L-methionine</name>
        <dbReference type="ChEBI" id="CHEBI:59789"/>
    </ligand>
</feature>
<keyword evidence="8 10" id="KW-0539">Nucleus</keyword>
<protein>
    <recommendedName>
        <fullName evidence="10">mRNA cap guanine-N(7) methyltransferase</fullName>
        <ecNumber evidence="10">2.1.1.56</ecNumber>
    </recommendedName>
    <alternativeName>
        <fullName evidence="10">mRNA (guanine-N(7))-methyltransferase</fullName>
    </alternativeName>
    <alternativeName>
        <fullName evidence="10">mRNA cap methyltransferase</fullName>
    </alternativeName>
</protein>
<evidence type="ECO:0000256" key="1">
    <source>
        <dbReference type="ARBA" id="ARBA00004123"/>
    </source>
</evidence>
<dbReference type="PIRSF" id="PIRSF028762">
    <property type="entry name" value="ABD1"/>
    <property type="match status" value="1"/>
</dbReference>
<dbReference type="GO" id="GO:0005634">
    <property type="term" value="C:nucleus"/>
    <property type="evidence" value="ECO:0007669"/>
    <property type="project" value="UniProtKB-SubCell"/>
</dbReference>
<keyword evidence="4 10" id="KW-0808">Transferase</keyword>
<dbReference type="CDD" id="cd02440">
    <property type="entry name" value="AdoMet_MTases"/>
    <property type="match status" value="1"/>
</dbReference>
<evidence type="ECO:0000256" key="7">
    <source>
        <dbReference type="ARBA" id="ARBA00023042"/>
    </source>
</evidence>
<dbReference type="Gene3D" id="3.40.50.150">
    <property type="entry name" value="Vaccinia Virus protein VP39"/>
    <property type="match status" value="1"/>
</dbReference>
<feature type="binding site" evidence="11">
    <location>
        <position position="179"/>
    </location>
    <ligand>
        <name>S-adenosyl-L-methionine</name>
        <dbReference type="ChEBI" id="CHEBI:59789"/>
    </ligand>
</feature>
<dbReference type="InterPro" id="IPR039753">
    <property type="entry name" value="RG7MT1"/>
</dbReference>
<evidence type="ECO:0000256" key="4">
    <source>
        <dbReference type="ARBA" id="ARBA00022679"/>
    </source>
</evidence>
<evidence type="ECO:0000313" key="15">
    <source>
        <dbReference type="Proteomes" id="UP001367676"/>
    </source>
</evidence>
<feature type="binding site" evidence="11">
    <location>
        <position position="119"/>
    </location>
    <ligand>
        <name>S-adenosyl-L-methionine</name>
        <dbReference type="ChEBI" id="CHEBI:59789"/>
    </ligand>
</feature>
<evidence type="ECO:0000256" key="12">
    <source>
        <dbReference type="SAM" id="MobiDB-lite"/>
    </source>
</evidence>
<dbReference type="AlphaFoldDB" id="A0AAN9XYU8"/>
<dbReference type="EMBL" id="JBBCAQ010000036">
    <property type="protein sequence ID" value="KAK7575449.1"/>
    <property type="molecule type" value="Genomic_DNA"/>
</dbReference>
<evidence type="ECO:0000256" key="5">
    <source>
        <dbReference type="ARBA" id="ARBA00022691"/>
    </source>
</evidence>
<comment type="subcellular location">
    <subcellularLocation>
        <location evidence="1 10">Nucleus</location>
    </subcellularLocation>
</comment>
<dbReference type="GO" id="GO:0003723">
    <property type="term" value="F:RNA binding"/>
    <property type="evidence" value="ECO:0007669"/>
    <property type="project" value="UniProtKB-KW"/>
</dbReference>
<dbReference type="PROSITE" id="PS51562">
    <property type="entry name" value="RNA_CAP0_MT"/>
    <property type="match status" value="1"/>
</dbReference>
<keyword evidence="15" id="KW-1185">Reference proteome</keyword>
<evidence type="ECO:0000256" key="6">
    <source>
        <dbReference type="ARBA" id="ARBA00022884"/>
    </source>
</evidence>
<dbReference type="Proteomes" id="UP001367676">
    <property type="component" value="Unassembled WGS sequence"/>
</dbReference>
<dbReference type="PANTHER" id="PTHR12189:SF2">
    <property type="entry name" value="MRNA CAP GUANINE-N7 METHYLTRANSFERASE"/>
    <property type="match status" value="1"/>
</dbReference>
<dbReference type="SUPFAM" id="SSF53335">
    <property type="entry name" value="S-adenosyl-L-methionine-dependent methyltransferases"/>
    <property type="match status" value="1"/>
</dbReference>
<keyword evidence="2 10" id="KW-0489">Methyltransferase</keyword>
<accession>A0AAN9XYU8</accession>
<evidence type="ECO:0000256" key="3">
    <source>
        <dbReference type="ARBA" id="ARBA00022664"/>
    </source>
</evidence>
<comment type="catalytic activity">
    <reaction evidence="9">
        <text>a 5'-end (5'-triphosphoguanosine)-ribonucleoside in mRNA + S-adenosyl-L-methionine = a 5'-end (N(7)-methyl 5'-triphosphoguanosine)-ribonucleoside in mRNA + S-adenosyl-L-homocysteine</text>
        <dbReference type="Rhea" id="RHEA:67008"/>
        <dbReference type="Rhea" id="RHEA-COMP:17166"/>
        <dbReference type="Rhea" id="RHEA-COMP:17167"/>
        <dbReference type="ChEBI" id="CHEBI:57856"/>
        <dbReference type="ChEBI" id="CHEBI:59789"/>
        <dbReference type="ChEBI" id="CHEBI:156461"/>
        <dbReference type="ChEBI" id="CHEBI:167617"/>
        <dbReference type="EC" id="2.1.1.56"/>
    </reaction>
</comment>
<dbReference type="InterPro" id="IPR016899">
    <property type="entry name" value="mRNA_G-N7_MeTrfase_euk"/>
</dbReference>
<keyword evidence="7 10" id="KW-0506">mRNA capping</keyword>
<keyword evidence="5 10" id="KW-0949">S-adenosyl-L-methionine</keyword>
<dbReference type="PANTHER" id="PTHR12189">
    <property type="entry name" value="MRNA GUANINE-7- METHYLTRANSFERASE"/>
    <property type="match status" value="1"/>
</dbReference>
<feature type="domain" description="MRNA cap 0 methyltransferase" evidence="13">
    <location>
        <begin position="57"/>
        <end position="369"/>
    </location>
</feature>
<comment type="similarity">
    <text evidence="10">Belongs to the class I-like SAM-binding methyltransferase superfamily. mRNA cap 0 methyltransferase family.</text>
</comment>
<sequence>MSKRKRSDDDQVDADAVSSQTKHTLLQPSSAESSLSTVVASHYNNIKETGLDVRNKSRIVYMRNFNNWIKSMLINEYVLAIRKECDVSSSLRVLDMCCGKGGDLLKWKNNDVKHLICVDLAQISVEQCEQRYNEMKERNTNSRCPDLFSAEFVTADCTKMKINELFGNQDQSFDIVSCQFSFHYSFESVSQAECMVRNAADNLRPGGYFIGTIPDANDIVLRLRQTNTRSFGNDVFKIQFSGDVTKSFPLFGARYDFFLEDAVNCPEFLVHFPTFVKLAAKHGLKLVMKERFRDYFQRMNDTGRQLLGRMQAFETYPAFGGSELQGKVEEYIHADEYMKRHRDCRRIGTLSKSEWEATCKFVSNFSKLRICSICSQRAYQREVIPSFLPVISSPNVSSLRSLATNFPTQRQLVATFFQIHIFKSAKTETQ</sequence>
<dbReference type="GO" id="GO:0004482">
    <property type="term" value="F:mRNA 5'-cap (guanine-N7-)-methyltransferase activity"/>
    <property type="evidence" value="ECO:0007669"/>
    <property type="project" value="UniProtKB-EC"/>
</dbReference>
<evidence type="ECO:0000256" key="9">
    <source>
        <dbReference type="ARBA" id="ARBA00044712"/>
    </source>
</evidence>
<organism evidence="14 15">
    <name type="scientific">Parthenolecanium corni</name>
    <dbReference type="NCBI Taxonomy" id="536013"/>
    <lineage>
        <taxon>Eukaryota</taxon>
        <taxon>Metazoa</taxon>
        <taxon>Ecdysozoa</taxon>
        <taxon>Arthropoda</taxon>
        <taxon>Hexapoda</taxon>
        <taxon>Insecta</taxon>
        <taxon>Pterygota</taxon>
        <taxon>Neoptera</taxon>
        <taxon>Paraneoptera</taxon>
        <taxon>Hemiptera</taxon>
        <taxon>Sternorrhyncha</taxon>
        <taxon>Coccoidea</taxon>
        <taxon>Coccidae</taxon>
        <taxon>Parthenolecanium</taxon>
    </lineage>
</organism>
<evidence type="ECO:0000256" key="8">
    <source>
        <dbReference type="ARBA" id="ARBA00023242"/>
    </source>
</evidence>
<evidence type="ECO:0000259" key="13">
    <source>
        <dbReference type="PROSITE" id="PS51562"/>
    </source>
</evidence>
<evidence type="ECO:0000256" key="2">
    <source>
        <dbReference type="ARBA" id="ARBA00022603"/>
    </source>
</evidence>
<evidence type="ECO:0000313" key="14">
    <source>
        <dbReference type="EMBL" id="KAK7575449.1"/>
    </source>
</evidence>
<keyword evidence="6 10" id="KW-0694">RNA-binding</keyword>
<feature type="binding site" evidence="11">
    <location>
        <position position="184"/>
    </location>
    <ligand>
        <name>S-adenosyl-L-methionine</name>
        <dbReference type="ChEBI" id="CHEBI:59789"/>
    </ligand>
</feature>
<proteinExistence type="inferred from homology"/>
<feature type="binding site" evidence="11">
    <location>
        <position position="97"/>
    </location>
    <ligand>
        <name>S-adenosyl-L-methionine</name>
        <dbReference type="ChEBI" id="CHEBI:59789"/>
    </ligand>
</feature>